<evidence type="ECO:0000256" key="5">
    <source>
        <dbReference type="ARBA" id="ARBA00022729"/>
    </source>
</evidence>
<keyword evidence="13" id="KW-0675">Receptor</keyword>
<evidence type="ECO:0000256" key="10">
    <source>
        <dbReference type="SAM" id="SignalP"/>
    </source>
</evidence>
<dbReference type="Pfam" id="PF07715">
    <property type="entry name" value="Plug"/>
    <property type="match status" value="1"/>
</dbReference>
<dbReference type="Pfam" id="PF14905">
    <property type="entry name" value="OMP_b-brl_3"/>
    <property type="match status" value="1"/>
</dbReference>
<feature type="signal peptide" evidence="10">
    <location>
        <begin position="1"/>
        <end position="35"/>
    </location>
</feature>
<dbReference type="STRING" id="450851.PHZ_c3264"/>
<feature type="domain" description="Outer membrane protein beta-barrel" evidence="12">
    <location>
        <begin position="336"/>
        <end position="737"/>
    </location>
</feature>
<feature type="compositionally biased region" description="Low complexity" evidence="9">
    <location>
        <begin position="40"/>
        <end position="58"/>
    </location>
</feature>
<evidence type="ECO:0000256" key="1">
    <source>
        <dbReference type="ARBA" id="ARBA00004571"/>
    </source>
</evidence>
<evidence type="ECO:0000256" key="9">
    <source>
        <dbReference type="SAM" id="MobiDB-lite"/>
    </source>
</evidence>
<gene>
    <name evidence="13" type="ordered locus">PHZ_c3264</name>
</gene>
<comment type="similarity">
    <text evidence="8">Belongs to the TonB-dependent receptor family.</text>
</comment>
<evidence type="ECO:0000256" key="8">
    <source>
        <dbReference type="PROSITE-ProRule" id="PRU01360"/>
    </source>
</evidence>
<reference evidence="13 14" key="1">
    <citation type="journal article" date="2008" name="BMC Genomics">
        <title>Complete genome of Phenylobacterium zucineum - a novel facultative intracellular bacterium isolated from human erythroleukemia cell line K562.</title>
        <authorList>
            <person name="Luo Y."/>
            <person name="Xu X."/>
            <person name="Ding Z."/>
            <person name="Liu Z."/>
            <person name="Zhang B."/>
            <person name="Yan Z."/>
            <person name="Sun J."/>
            <person name="Hu S."/>
            <person name="Hu X."/>
        </authorList>
    </citation>
    <scope>NUCLEOTIDE SEQUENCE [LARGE SCALE GENOMIC DNA]</scope>
    <source>
        <strain evidence="13 14">HLK1</strain>
    </source>
</reference>
<feature type="region of interest" description="Disordered" evidence="9">
    <location>
        <begin position="40"/>
        <end position="75"/>
    </location>
</feature>
<keyword evidence="7 8" id="KW-0998">Cell outer membrane</keyword>
<dbReference type="InterPro" id="IPR036942">
    <property type="entry name" value="Beta-barrel_TonB_sf"/>
</dbReference>
<dbReference type="AlphaFoldDB" id="B4RAS5"/>
<keyword evidence="5 10" id="KW-0732">Signal</keyword>
<evidence type="ECO:0000256" key="4">
    <source>
        <dbReference type="ARBA" id="ARBA00022692"/>
    </source>
</evidence>
<dbReference type="GO" id="GO:0044718">
    <property type="term" value="P:siderophore transmembrane transport"/>
    <property type="evidence" value="ECO:0007669"/>
    <property type="project" value="TreeGrafter"/>
</dbReference>
<keyword evidence="3 8" id="KW-1134">Transmembrane beta strand</keyword>
<keyword evidence="2 8" id="KW-0813">Transport</keyword>
<dbReference type="GO" id="GO:0015344">
    <property type="term" value="F:siderophore uptake transmembrane transporter activity"/>
    <property type="evidence" value="ECO:0007669"/>
    <property type="project" value="TreeGrafter"/>
</dbReference>
<evidence type="ECO:0000256" key="2">
    <source>
        <dbReference type="ARBA" id="ARBA00022448"/>
    </source>
</evidence>
<keyword evidence="14" id="KW-1185">Reference proteome</keyword>
<keyword evidence="6 8" id="KW-0472">Membrane</keyword>
<dbReference type="Gene3D" id="2.170.130.10">
    <property type="entry name" value="TonB-dependent receptor, plug domain"/>
    <property type="match status" value="1"/>
</dbReference>
<evidence type="ECO:0000313" key="14">
    <source>
        <dbReference type="Proteomes" id="UP000001868"/>
    </source>
</evidence>
<evidence type="ECO:0000259" key="11">
    <source>
        <dbReference type="Pfam" id="PF07715"/>
    </source>
</evidence>
<sequence length="759" mass="83148">MPRLSGEICLEDRKAGGWLRPRFLLLAAVAPAALAAPAAAQAQAPSQPQAQPAPAAPAKSQEGKPGQSLEGVVVTGERSTLRTDIDRRSYSVAGDLQATTGSISDALRNIPSLQVDVQGNVSLRGDSNVTIMIDGKPSGMFQGEGRAAALQALPADQIERVEVLTNPSAAMNPEGSAGIINLVSKQNRKLGASGSVRANVGSDGRWNAGVSGARNNGRFTVSGDLSYRHDTQKAEIDDRRARLDGATGAFIENRQQLTSLNEIDMVFARGGLDYDPDDKTRITLQATAHVMRPTSDGFEHLETDDAAGALARVIDRVSDFEQARDRLDLSTSYRRKFAGEEHELVANLGQEFGRVERDFERATFLSLPPAPDLAEVSAYDNRTRKTELKVDYTRPMPLEAKLKAGYLLQLDDNRYEQVGRRGPAGAAPPVDPRLTYEFDYDQAINAAYATYQQPLGDGFSVLAGLRLEDVRLDLDLTTGGPVSAKNDYFRAYPSLHLQHEFGEGRQLTASYSRRVQRPTADDLNPFRVELDPFNLRAGNPNLKPQETDAFELAYQHRKGATYYLTTLYYRQSDKGITDVVQDLGNGVFLTTRENLRESRSGGLELVANGRLTPKLTYNLSGNVFWNEIDASSLGFSDKRDAFTVSGRGNLNWQVTDKDFLQLNGFVSGKRLTAQGHVQGFSMLNIGYRHKFTDKLSLVITAQDVLGTFRETQVLDTPTLQGRTRREFSLRGVYVGFTRTFGGGRQRDPGFEFGGGPPAQ</sequence>
<evidence type="ECO:0000313" key="13">
    <source>
        <dbReference type="EMBL" id="ACG79673.1"/>
    </source>
</evidence>
<dbReference type="GO" id="GO:0009279">
    <property type="term" value="C:cell outer membrane"/>
    <property type="evidence" value="ECO:0007669"/>
    <property type="project" value="UniProtKB-SubCell"/>
</dbReference>
<keyword evidence="4 8" id="KW-0812">Transmembrane</keyword>
<dbReference type="Proteomes" id="UP000001868">
    <property type="component" value="Chromosome"/>
</dbReference>
<dbReference type="PANTHER" id="PTHR30069:SF29">
    <property type="entry name" value="HEMOGLOBIN AND HEMOGLOBIN-HAPTOGLOBIN-BINDING PROTEIN 1-RELATED"/>
    <property type="match status" value="1"/>
</dbReference>
<feature type="domain" description="TonB-dependent receptor plug" evidence="11">
    <location>
        <begin position="98"/>
        <end position="178"/>
    </location>
</feature>
<dbReference type="InterPro" id="IPR037066">
    <property type="entry name" value="Plug_dom_sf"/>
</dbReference>
<evidence type="ECO:0000259" key="12">
    <source>
        <dbReference type="Pfam" id="PF14905"/>
    </source>
</evidence>
<evidence type="ECO:0000256" key="6">
    <source>
        <dbReference type="ARBA" id="ARBA00023136"/>
    </source>
</evidence>
<organism evidence="13 14">
    <name type="scientific">Phenylobacterium zucineum (strain HLK1)</name>
    <dbReference type="NCBI Taxonomy" id="450851"/>
    <lineage>
        <taxon>Bacteria</taxon>
        <taxon>Pseudomonadati</taxon>
        <taxon>Pseudomonadota</taxon>
        <taxon>Alphaproteobacteria</taxon>
        <taxon>Caulobacterales</taxon>
        <taxon>Caulobacteraceae</taxon>
        <taxon>Phenylobacterium</taxon>
    </lineage>
</organism>
<dbReference type="PANTHER" id="PTHR30069">
    <property type="entry name" value="TONB-DEPENDENT OUTER MEMBRANE RECEPTOR"/>
    <property type="match status" value="1"/>
</dbReference>
<evidence type="ECO:0000256" key="3">
    <source>
        <dbReference type="ARBA" id="ARBA00022452"/>
    </source>
</evidence>
<proteinExistence type="inferred from homology"/>
<name>B4RAS5_PHEZH</name>
<dbReference type="KEGG" id="pzu:PHZ_c3264"/>
<dbReference type="eggNOG" id="COG4771">
    <property type="taxonomic scope" value="Bacteria"/>
</dbReference>
<dbReference type="InterPro" id="IPR012910">
    <property type="entry name" value="Plug_dom"/>
</dbReference>
<dbReference type="EMBL" id="CP000747">
    <property type="protein sequence ID" value="ACG79673.1"/>
    <property type="molecule type" value="Genomic_DNA"/>
</dbReference>
<dbReference type="SUPFAM" id="SSF56935">
    <property type="entry name" value="Porins"/>
    <property type="match status" value="1"/>
</dbReference>
<evidence type="ECO:0000256" key="7">
    <source>
        <dbReference type="ARBA" id="ARBA00023237"/>
    </source>
</evidence>
<dbReference type="OrthoDB" id="910296at2"/>
<protein>
    <submittedName>
        <fullName evidence="13">TonB-dependent receptor</fullName>
    </submittedName>
</protein>
<dbReference type="PROSITE" id="PS52016">
    <property type="entry name" value="TONB_DEPENDENT_REC_3"/>
    <property type="match status" value="1"/>
</dbReference>
<dbReference type="HOGENOM" id="CLU_017617_0_0_5"/>
<dbReference type="Gene3D" id="2.40.170.20">
    <property type="entry name" value="TonB-dependent receptor, beta-barrel domain"/>
    <property type="match status" value="1"/>
</dbReference>
<dbReference type="InterPro" id="IPR039426">
    <property type="entry name" value="TonB-dep_rcpt-like"/>
</dbReference>
<dbReference type="InterPro" id="IPR041700">
    <property type="entry name" value="OMP_b-brl_3"/>
</dbReference>
<comment type="subcellular location">
    <subcellularLocation>
        <location evidence="1 8">Cell outer membrane</location>
        <topology evidence="1 8">Multi-pass membrane protein</topology>
    </subcellularLocation>
</comment>
<accession>B4RAS5</accession>
<feature type="chain" id="PRO_5002825206" evidence="10">
    <location>
        <begin position="36"/>
        <end position="759"/>
    </location>
</feature>